<reference evidence="1 2" key="1">
    <citation type="submission" date="2017-01" db="EMBL/GenBank/DDBJ databases">
        <title>A new Hymenobacter.</title>
        <authorList>
            <person name="Liang Y."/>
            <person name="Feng F."/>
        </authorList>
    </citation>
    <scope>NUCLEOTIDE SEQUENCE [LARGE SCALE GENOMIC DNA]</scope>
    <source>
        <strain evidence="1">MIMBbqt21</strain>
    </source>
</reference>
<dbReference type="EMBL" id="MTSE01000009">
    <property type="protein sequence ID" value="OUJ72682.1"/>
    <property type="molecule type" value="Genomic_DNA"/>
</dbReference>
<comment type="caution">
    <text evidence="1">The sequence shown here is derived from an EMBL/GenBank/DDBJ whole genome shotgun (WGS) entry which is preliminary data.</text>
</comment>
<dbReference type="Pfam" id="PF20391">
    <property type="entry name" value="DUF6686"/>
    <property type="match status" value="1"/>
</dbReference>
<organism evidence="1 2">
    <name type="scientific">Hymenobacter crusticola</name>
    <dbReference type="NCBI Taxonomy" id="1770526"/>
    <lineage>
        <taxon>Bacteria</taxon>
        <taxon>Pseudomonadati</taxon>
        <taxon>Bacteroidota</taxon>
        <taxon>Cytophagia</taxon>
        <taxon>Cytophagales</taxon>
        <taxon>Hymenobacteraceae</taxon>
        <taxon>Hymenobacter</taxon>
    </lineage>
</organism>
<evidence type="ECO:0000313" key="2">
    <source>
        <dbReference type="Proteomes" id="UP000194873"/>
    </source>
</evidence>
<dbReference type="OrthoDB" id="886141at2"/>
<dbReference type="AlphaFoldDB" id="A0A243WB22"/>
<dbReference type="Proteomes" id="UP000194873">
    <property type="component" value="Unassembled WGS sequence"/>
</dbReference>
<dbReference type="RefSeq" id="WP_086595368.1">
    <property type="nucleotide sequence ID" value="NZ_MTSE01000009.1"/>
</dbReference>
<proteinExistence type="predicted"/>
<sequence length="108" mass="12490">MAQFFHHNDFGYCARCPRTQHLHLCFGNLALAATLDDFFLFKEHIGAIYYEQHLLPKDPEERCIAVRTPAQKMAMVFTAIELAQLWEILENTALLLEVEKILADNAQR</sequence>
<gene>
    <name evidence="1" type="ORF">BXP70_17390</name>
</gene>
<accession>A0A243WB22</accession>
<dbReference type="InterPro" id="IPR046508">
    <property type="entry name" value="DUF6686"/>
</dbReference>
<evidence type="ECO:0000313" key="1">
    <source>
        <dbReference type="EMBL" id="OUJ72682.1"/>
    </source>
</evidence>
<name>A0A243WB22_9BACT</name>
<keyword evidence="2" id="KW-1185">Reference proteome</keyword>
<protein>
    <submittedName>
        <fullName evidence="1">Uncharacterized protein</fullName>
    </submittedName>
</protein>